<dbReference type="EMBL" id="VHII01000002">
    <property type="protein sequence ID" value="KAF1393655.1"/>
    <property type="molecule type" value="Genomic_DNA"/>
</dbReference>
<sequence length="149" mass="16953">MYISLFLLFLLIGSTSTKRSGNFGIFTACIDNTSLRLECHYQGCRDSPPYDCVFMTSNRSLPANPSNPCKLHLPDHPVLYANKPMNYSCILTRRNRREEKQITIDYRMGKKGHISPCSGTTGYLLHRSPPLLWPVVILSLWRVLSSQTT</sequence>
<gene>
    <name evidence="2" type="ORF">PFLUV_G00018290</name>
</gene>
<evidence type="ECO:0000256" key="1">
    <source>
        <dbReference type="SAM" id="SignalP"/>
    </source>
</evidence>
<keyword evidence="1" id="KW-0732">Signal</keyword>
<reference evidence="2 3" key="1">
    <citation type="submission" date="2019-06" db="EMBL/GenBank/DDBJ databases">
        <title>A chromosome-scale genome assembly of the European perch, Perca fluviatilis.</title>
        <authorList>
            <person name="Roques C."/>
            <person name="Zahm M."/>
            <person name="Cabau C."/>
            <person name="Klopp C."/>
            <person name="Bouchez O."/>
            <person name="Donnadieu C."/>
            <person name="Kuhl H."/>
            <person name="Gislard M."/>
            <person name="Guendouz S."/>
            <person name="Journot L."/>
            <person name="Haffray P."/>
            <person name="Bestin A."/>
            <person name="Morvezen R."/>
            <person name="Feron R."/>
            <person name="Wen M."/>
            <person name="Jouanno E."/>
            <person name="Herpin A."/>
            <person name="Schartl M."/>
            <person name="Postlethwait J."/>
            <person name="Schaerlinger B."/>
            <person name="Chardard D."/>
            <person name="Lecocq T."/>
            <person name="Poncet C."/>
            <person name="Jaffrelo L."/>
            <person name="Lampietro C."/>
            <person name="Guiguen Y."/>
        </authorList>
    </citation>
    <scope>NUCLEOTIDE SEQUENCE [LARGE SCALE GENOMIC DNA]</scope>
    <source>
        <tissue evidence="2">Blood</tissue>
    </source>
</reference>
<dbReference type="AlphaFoldDB" id="A0A6A5FNB5"/>
<dbReference type="Proteomes" id="UP000465112">
    <property type="component" value="Chromosome 2"/>
</dbReference>
<protein>
    <submittedName>
        <fullName evidence="2">Uncharacterized protein</fullName>
    </submittedName>
</protein>
<keyword evidence="3" id="KW-1185">Reference proteome</keyword>
<feature type="signal peptide" evidence="1">
    <location>
        <begin position="1"/>
        <end position="17"/>
    </location>
</feature>
<evidence type="ECO:0000313" key="2">
    <source>
        <dbReference type="EMBL" id="KAF1393655.1"/>
    </source>
</evidence>
<feature type="chain" id="PRO_5025603309" evidence="1">
    <location>
        <begin position="18"/>
        <end position="149"/>
    </location>
</feature>
<evidence type="ECO:0000313" key="3">
    <source>
        <dbReference type="Proteomes" id="UP000465112"/>
    </source>
</evidence>
<comment type="caution">
    <text evidence="2">The sequence shown here is derived from an EMBL/GenBank/DDBJ whole genome shotgun (WGS) entry which is preliminary data.</text>
</comment>
<proteinExistence type="predicted"/>
<name>A0A6A5FNB5_PERFL</name>
<accession>A0A6A5FNB5</accession>
<organism evidence="2 3">
    <name type="scientific">Perca fluviatilis</name>
    <name type="common">European perch</name>
    <dbReference type="NCBI Taxonomy" id="8168"/>
    <lineage>
        <taxon>Eukaryota</taxon>
        <taxon>Metazoa</taxon>
        <taxon>Chordata</taxon>
        <taxon>Craniata</taxon>
        <taxon>Vertebrata</taxon>
        <taxon>Euteleostomi</taxon>
        <taxon>Actinopterygii</taxon>
        <taxon>Neopterygii</taxon>
        <taxon>Teleostei</taxon>
        <taxon>Neoteleostei</taxon>
        <taxon>Acanthomorphata</taxon>
        <taxon>Eupercaria</taxon>
        <taxon>Perciformes</taxon>
        <taxon>Percoidei</taxon>
        <taxon>Percidae</taxon>
        <taxon>Percinae</taxon>
        <taxon>Perca</taxon>
    </lineage>
</organism>